<comment type="caution">
    <text evidence="15">The sequence shown here is derived from an EMBL/GenBank/DDBJ whole genome shotgun (WGS) entry which is preliminary data.</text>
</comment>
<keyword evidence="6 12" id="KW-0472">Membrane</keyword>
<evidence type="ECO:0000256" key="4">
    <source>
        <dbReference type="ARBA" id="ARBA00022692"/>
    </source>
</evidence>
<comment type="subcellular location">
    <subcellularLocation>
        <location evidence="1">Cell membrane</location>
        <topology evidence="1">Multi-pass membrane protein</topology>
    </subcellularLocation>
</comment>
<accession>A0A6B0SLJ0</accession>
<dbReference type="OrthoDB" id="8523at2157"/>
<evidence type="ECO:0000256" key="2">
    <source>
        <dbReference type="ARBA" id="ARBA00022475"/>
    </source>
</evidence>
<feature type="region of interest" description="Disordered" evidence="11">
    <location>
        <begin position="1037"/>
        <end position="1074"/>
    </location>
</feature>
<reference evidence="15 16" key="1">
    <citation type="submission" date="2019-12" db="EMBL/GenBank/DDBJ databases">
        <title>Isolation and characterization of three novel carbon monoxide-oxidizing members of Halobacteria from salione crusts and soils.</title>
        <authorList>
            <person name="Myers M.R."/>
            <person name="King G.M."/>
        </authorList>
    </citation>
    <scope>NUCLEOTIDE SEQUENCE [LARGE SCALE GENOMIC DNA]</scope>
    <source>
        <strain evidence="15 16">PCN9</strain>
    </source>
</reference>
<evidence type="ECO:0000313" key="15">
    <source>
        <dbReference type="EMBL" id="MXR20561.1"/>
    </source>
</evidence>
<dbReference type="Pfam" id="PF00672">
    <property type="entry name" value="HAMP"/>
    <property type="match status" value="1"/>
</dbReference>
<dbReference type="Gene3D" id="6.10.340.10">
    <property type="match status" value="1"/>
</dbReference>
<evidence type="ECO:0000256" key="5">
    <source>
        <dbReference type="ARBA" id="ARBA00022989"/>
    </source>
</evidence>
<keyword evidence="5 12" id="KW-1133">Transmembrane helix</keyword>
<evidence type="ECO:0000313" key="16">
    <source>
        <dbReference type="Proteomes" id="UP000471521"/>
    </source>
</evidence>
<dbReference type="Gene3D" id="1.10.287.950">
    <property type="entry name" value="Methyl-accepting chemotaxis protein"/>
    <property type="match status" value="1"/>
</dbReference>
<dbReference type="InterPro" id="IPR003660">
    <property type="entry name" value="HAMP_dom"/>
</dbReference>
<dbReference type="PANTHER" id="PTHR32089">
    <property type="entry name" value="METHYL-ACCEPTING CHEMOTAXIS PROTEIN MCPB"/>
    <property type="match status" value="1"/>
</dbReference>
<dbReference type="EMBL" id="WUUU01000049">
    <property type="protein sequence ID" value="MXR20561.1"/>
    <property type="molecule type" value="Genomic_DNA"/>
</dbReference>
<evidence type="ECO:0000256" key="8">
    <source>
        <dbReference type="ARBA" id="ARBA00029447"/>
    </source>
</evidence>
<dbReference type="Gene3D" id="3.30.450.20">
    <property type="entry name" value="PAS domain"/>
    <property type="match status" value="2"/>
</dbReference>
<gene>
    <name evidence="15" type="ORF">GRX66_08055</name>
</gene>
<comment type="similarity">
    <text evidence="8">Belongs to the methyl-accepting chemotaxis (MCP) protein family.</text>
</comment>
<evidence type="ECO:0000256" key="7">
    <source>
        <dbReference type="ARBA" id="ARBA00023224"/>
    </source>
</evidence>
<keyword evidence="7 9" id="KW-0807">Transducer</keyword>
<keyword evidence="16" id="KW-1185">Reference proteome</keyword>
<evidence type="ECO:0000256" key="11">
    <source>
        <dbReference type="SAM" id="MobiDB-lite"/>
    </source>
</evidence>
<evidence type="ECO:0000259" key="14">
    <source>
        <dbReference type="PROSITE" id="PS50885"/>
    </source>
</evidence>
<dbReference type="PANTHER" id="PTHR32089:SF112">
    <property type="entry name" value="LYSOZYME-LIKE PROTEIN-RELATED"/>
    <property type="match status" value="1"/>
</dbReference>
<evidence type="ECO:0000256" key="3">
    <source>
        <dbReference type="ARBA" id="ARBA00022500"/>
    </source>
</evidence>
<feature type="transmembrane region" description="Helical" evidence="12">
    <location>
        <begin position="523"/>
        <end position="543"/>
    </location>
</feature>
<dbReference type="AlphaFoldDB" id="A0A6B0SLJ0"/>
<keyword evidence="4 12" id="KW-0812">Transmembrane</keyword>
<dbReference type="SMART" id="SM00304">
    <property type="entry name" value="HAMP"/>
    <property type="match status" value="2"/>
</dbReference>
<feature type="domain" description="Methyl-accepting transducer" evidence="13">
    <location>
        <begin position="751"/>
        <end position="987"/>
    </location>
</feature>
<dbReference type="InterPro" id="IPR004089">
    <property type="entry name" value="MCPsignal_dom"/>
</dbReference>
<dbReference type="CDD" id="cd11386">
    <property type="entry name" value="MCP_signal"/>
    <property type="match status" value="1"/>
</dbReference>
<evidence type="ECO:0000256" key="12">
    <source>
        <dbReference type="SAM" id="Phobius"/>
    </source>
</evidence>
<evidence type="ECO:0000256" key="1">
    <source>
        <dbReference type="ARBA" id="ARBA00004651"/>
    </source>
</evidence>
<dbReference type="Proteomes" id="UP000471521">
    <property type="component" value="Unassembled WGS sequence"/>
</dbReference>
<protein>
    <submittedName>
        <fullName evidence="15">HAMP domain-containing protein</fullName>
    </submittedName>
</protein>
<dbReference type="GO" id="GO:0005886">
    <property type="term" value="C:plasma membrane"/>
    <property type="evidence" value="ECO:0007669"/>
    <property type="project" value="UniProtKB-SubCell"/>
</dbReference>
<evidence type="ECO:0000256" key="6">
    <source>
        <dbReference type="ARBA" id="ARBA00023136"/>
    </source>
</evidence>
<dbReference type="RefSeq" id="WP_159526105.1">
    <property type="nucleotide sequence ID" value="NZ_WUUU01000049.1"/>
</dbReference>
<feature type="domain" description="HAMP" evidence="14">
    <location>
        <begin position="544"/>
        <end position="597"/>
    </location>
</feature>
<dbReference type="GO" id="GO:0006935">
    <property type="term" value="P:chemotaxis"/>
    <property type="evidence" value="ECO:0007669"/>
    <property type="project" value="UniProtKB-KW"/>
</dbReference>
<keyword evidence="10" id="KW-0175">Coiled coil</keyword>
<evidence type="ECO:0000259" key="13">
    <source>
        <dbReference type="PROSITE" id="PS50111"/>
    </source>
</evidence>
<keyword evidence="3" id="KW-0145">Chemotaxis</keyword>
<dbReference type="CDD" id="cd12912">
    <property type="entry name" value="PDC2_MCP_like"/>
    <property type="match status" value="2"/>
</dbReference>
<dbReference type="GO" id="GO:0007165">
    <property type="term" value="P:signal transduction"/>
    <property type="evidence" value="ECO:0007669"/>
    <property type="project" value="UniProtKB-KW"/>
</dbReference>
<organism evidence="15 16">
    <name type="scientific">Halobacterium bonnevillei</name>
    <dbReference type="NCBI Taxonomy" id="2692200"/>
    <lineage>
        <taxon>Archaea</taxon>
        <taxon>Methanobacteriati</taxon>
        <taxon>Methanobacteriota</taxon>
        <taxon>Stenosarchaea group</taxon>
        <taxon>Halobacteria</taxon>
        <taxon>Halobacteriales</taxon>
        <taxon>Halobacteriaceae</taxon>
        <taxon>Halobacterium</taxon>
    </lineage>
</organism>
<dbReference type="CDD" id="cd06225">
    <property type="entry name" value="HAMP"/>
    <property type="match status" value="1"/>
</dbReference>
<evidence type="ECO:0000256" key="10">
    <source>
        <dbReference type="SAM" id="Coils"/>
    </source>
</evidence>
<feature type="domain" description="HAMP" evidence="14">
    <location>
        <begin position="635"/>
        <end position="687"/>
    </location>
</feature>
<dbReference type="PROSITE" id="PS50885">
    <property type="entry name" value="HAMP"/>
    <property type="match status" value="2"/>
</dbReference>
<dbReference type="SMART" id="SM00283">
    <property type="entry name" value="MA"/>
    <property type="match status" value="1"/>
</dbReference>
<evidence type="ECO:0000256" key="9">
    <source>
        <dbReference type="PROSITE-ProRule" id="PRU00284"/>
    </source>
</evidence>
<dbReference type="SUPFAM" id="SSF103190">
    <property type="entry name" value="Sensory domain-like"/>
    <property type="match status" value="1"/>
</dbReference>
<dbReference type="InterPro" id="IPR033479">
    <property type="entry name" value="dCache_1"/>
</dbReference>
<dbReference type="Pfam" id="PF00015">
    <property type="entry name" value="MCPsignal"/>
    <property type="match status" value="1"/>
</dbReference>
<dbReference type="InterPro" id="IPR029151">
    <property type="entry name" value="Sensor-like_sf"/>
</dbReference>
<proteinExistence type="inferred from homology"/>
<sequence length="1074" mass="116212">MKIRTKLITLCLAISLIPVTVVGVAGLQNMESVSSFAQDESSRQLESQITGELNDTVHSRQEELQNLLDVRNVDARSLAESTPVQNYEAARAGEMELIREQSHRQVGFVALQMRDTVETTKQQVLANKYDGRDWADLSQSEQQAVKDEVETVLFGTAGNFTEPEGTLADTHQPGYIGDTGYAYVTTGDGQVVSHHNLPDGFDLIEDAGLTVFEDIEATIDSDDAIRNGDEWGIAEYEWEDTTQDGNPVEQKFIAYTYHEDFEWVLAPSVYYYELQTSAVEDARNGIQDSFRSYLDTRTVTVNGDERPAYDEIIMTDEHGNGVIRAHREDDGSTTTESVSDTNYVTTDWYETTETLEPGEVHVTDVETQNGEQRAYIATPIYYDGEYAGTVALRFDYGILTDLSTAKTVGDSGYLSIVNEEGTVLSHPDDVAVNSEVRITDEAYAGTLSTIAEDSVLEGEHGLTTYTKQTADGADEHYYVAYAPLQFGDKQLSLLGTVPETDVTGPSAALGQAMSDRTTSARDVLLLVVGVIVVLVVGLGYLAARYFSRPIEALRDQARALSQGDFDEDLDIDAQDDEIGDLVQAFQEMRSNLRRQVAALRSVSDGLGRGDLDQDVDTDLPGEFGTIMRDLDEGIGRLQVGFTEIRETSQRIRDGELDQDVDTDLPGEYGAVLADLDTGVEELSGSFDELQSVSQRLRDGDLDQDVDTDRPGQYGAVLSDLEAGLREVGSSLAEVRAVADRFAELSDETAASAREIESASQETAQAVEEIASGADQQTEQLQSISHEMNDLSATIQEVASSTENVVGTANEAVELADRGRDHAADATAEIDAIETEADRAVEQVERLEEQVTEIDDIVGLITDIAEQTNLLALNASIEAARAGEAGEGFAVVADEIKTLAGEAGDATQAVEALIDDIQDSTDETVADMESMQDRVETGSDTIGDAIEMFDDIADAVGDAEAGVEEISEATEDQAVSTEEVVAMVDEVSSVSEESAAEASNVSAATEQQTAAIDEVTTNIQNVSSSAQSLQELVSQFEVEDLSSEVDENARTPDAERSMDAFEPATDGSGLNGDDD</sequence>
<dbReference type="PROSITE" id="PS50111">
    <property type="entry name" value="CHEMOTAXIS_TRANSDUC_2"/>
    <property type="match status" value="1"/>
</dbReference>
<keyword evidence="2" id="KW-1003">Cell membrane</keyword>
<name>A0A6B0SLJ0_9EURY</name>
<dbReference type="Pfam" id="PF02743">
    <property type="entry name" value="dCache_1"/>
    <property type="match status" value="1"/>
</dbReference>
<feature type="coiled-coil region" evidence="10">
    <location>
        <begin position="822"/>
        <end position="856"/>
    </location>
</feature>
<dbReference type="SUPFAM" id="SSF58104">
    <property type="entry name" value="Methyl-accepting chemotaxis protein (MCP) signaling domain"/>
    <property type="match status" value="1"/>
</dbReference>
<feature type="compositionally biased region" description="Basic and acidic residues" evidence="11">
    <location>
        <begin position="1046"/>
        <end position="1058"/>
    </location>
</feature>